<dbReference type="InterPro" id="IPR011009">
    <property type="entry name" value="Kinase-like_dom_sf"/>
</dbReference>
<evidence type="ECO:0000259" key="1">
    <source>
        <dbReference type="PROSITE" id="PS50011"/>
    </source>
</evidence>
<sequence length="256" mass="27261">MRVTDRFEGNPVRVGDRIGRGRLGEVFAVSAGARDLALKVYRGFRANPHDVADAMRRAARSGLLFPDARAGRLRLAPAIGAVTIEDAGDTVPGLLMPRAQGRPLGDWVETGPDRAVRLEVLGRLLAGLAALHEKALAHNDLSFGNVLVGADVWLIDFDRAGDAPPPLARAGLFYDRVATGPAEDVRAFVCLAAMVLSGRHPFIADPAQFVREADVGAAPFARAPEPPSDADLTEFYRLALAGAVGARDLLPLWPGH</sequence>
<feature type="domain" description="Protein kinase" evidence="1">
    <location>
        <begin position="12"/>
        <end position="256"/>
    </location>
</feature>
<dbReference type="RefSeq" id="WP_043841748.1">
    <property type="nucleotide sequence ID" value="NZ_AQQW01000001.1"/>
</dbReference>
<keyword evidence="2" id="KW-0418">Kinase</keyword>
<dbReference type="InterPro" id="IPR000719">
    <property type="entry name" value="Prot_kinase_dom"/>
</dbReference>
<proteinExistence type="predicted"/>
<dbReference type="STRING" id="1379903.ATO8_02745"/>
<dbReference type="Proteomes" id="UP000019063">
    <property type="component" value="Unassembled WGS sequence"/>
</dbReference>
<dbReference type="AlphaFoldDB" id="W4HRZ0"/>
<dbReference type="eggNOG" id="COG0515">
    <property type="taxonomic scope" value="Bacteria"/>
</dbReference>
<dbReference type="SUPFAM" id="SSF56112">
    <property type="entry name" value="Protein kinase-like (PK-like)"/>
    <property type="match status" value="1"/>
</dbReference>
<organism evidence="2 3">
    <name type="scientific">Roseivivax marinus</name>
    <dbReference type="NCBI Taxonomy" id="1379903"/>
    <lineage>
        <taxon>Bacteria</taxon>
        <taxon>Pseudomonadati</taxon>
        <taxon>Pseudomonadota</taxon>
        <taxon>Alphaproteobacteria</taxon>
        <taxon>Rhodobacterales</taxon>
        <taxon>Roseobacteraceae</taxon>
        <taxon>Roseivivax</taxon>
    </lineage>
</organism>
<name>W4HRZ0_9RHOB</name>
<comment type="caution">
    <text evidence="2">The sequence shown here is derived from an EMBL/GenBank/DDBJ whole genome shotgun (WGS) entry which is preliminary data.</text>
</comment>
<dbReference type="GO" id="GO:0004672">
    <property type="term" value="F:protein kinase activity"/>
    <property type="evidence" value="ECO:0007669"/>
    <property type="project" value="InterPro"/>
</dbReference>
<reference evidence="2 3" key="1">
    <citation type="journal article" date="2014" name="Antonie Van Leeuwenhoek">
        <title>Roseivivax atlanticus sp. nov., isolated from surface seawater of the Atlantic Ocean.</title>
        <authorList>
            <person name="Li G."/>
            <person name="Lai Q."/>
            <person name="Liu X."/>
            <person name="Sun F."/>
            <person name="Shao Z."/>
        </authorList>
    </citation>
    <scope>NUCLEOTIDE SEQUENCE [LARGE SCALE GENOMIC DNA]</scope>
    <source>
        <strain evidence="2 3">22II-s10s</strain>
    </source>
</reference>
<dbReference type="PROSITE" id="PS50011">
    <property type="entry name" value="PROTEIN_KINASE_DOM"/>
    <property type="match status" value="1"/>
</dbReference>
<accession>W4HRZ0</accession>
<evidence type="ECO:0000313" key="3">
    <source>
        <dbReference type="Proteomes" id="UP000019063"/>
    </source>
</evidence>
<gene>
    <name evidence="2" type="ORF">ATO8_02745</name>
</gene>
<dbReference type="Gene3D" id="1.10.510.10">
    <property type="entry name" value="Transferase(Phosphotransferase) domain 1"/>
    <property type="match status" value="1"/>
</dbReference>
<evidence type="ECO:0000313" key="2">
    <source>
        <dbReference type="EMBL" id="ETW14790.1"/>
    </source>
</evidence>
<keyword evidence="3" id="KW-1185">Reference proteome</keyword>
<dbReference type="GO" id="GO:0005524">
    <property type="term" value="F:ATP binding"/>
    <property type="evidence" value="ECO:0007669"/>
    <property type="project" value="InterPro"/>
</dbReference>
<keyword evidence="2" id="KW-0808">Transferase</keyword>
<dbReference type="EMBL" id="AQQW01000001">
    <property type="protein sequence ID" value="ETW14790.1"/>
    <property type="molecule type" value="Genomic_DNA"/>
</dbReference>
<protein>
    <submittedName>
        <fullName evidence="2">Serine/threonine-protein kinase-like protein</fullName>
    </submittedName>
</protein>